<organism evidence="2 3">
    <name type="scientific">Acanthoscelides obtectus</name>
    <name type="common">Bean weevil</name>
    <name type="synonym">Bruchus obtectus</name>
    <dbReference type="NCBI Taxonomy" id="200917"/>
    <lineage>
        <taxon>Eukaryota</taxon>
        <taxon>Metazoa</taxon>
        <taxon>Ecdysozoa</taxon>
        <taxon>Arthropoda</taxon>
        <taxon>Hexapoda</taxon>
        <taxon>Insecta</taxon>
        <taxon>Pterygota</taxon>
        <taxon>Neoptera</taxon>
        <taxon>Endopterygota</taxon>
        <taxon>Coleoptera</taxon>
        <taxon>Polyphaga</taxon>
        <taxon>Cucujiformia</taxon>
        <taxon>Chrysomeloidea</taxon>
        <taxon>Chrysomelidae</taxon>
        <taxon>Bruchinae</taxon>
        <taxon>Bruchini</taxon>
        <taxon>Acanthoscelides</taxon>
    </lineage>
</organism>
<protein>
    <submittedName>
        <fullName evidence="2">Uncharacterized protein</fullName>
    </submittedName>
</protein>
<evidence type="ECO:0000313" key="2">
    <source>
        <dbReference type="EMBL" id="CAH1976721.1"/>
    </source>
</evidence>
<proteinExistence type="predicted"/>
<comment type="caution">
    <text evidence="2">The sequence shown here is derived from an EMBL/GenBank/DDBJ whole genome shotgun (WGS) entry which is preliminary data.</text>
</comment>
<evidence type="ECO:0000313" key="3">
    <source>
        <dbReference type="Proteomes" id="UP001152888"/>
    </source>
</evidence>
<keyword evidence="3" id="KW-1185">Reference proteome</keyword>
<feature type="compositionally biased region" description="Low complexity" evidence="1">
    <location>
        <begin position="183"/>
        <end position="206"/>
    </location>
</feature>
<name>A0A9P0KP00_ACAOB</name>
<dbReference type="Proteomes" id="UP001152888">
    <property type="component" value="Unassembled WGS sequence"/>
</dbReference>
<feature type="region of interest" description="Disordered" evidence="1">
    <location>
        <begin position="171"/>
        <end position="235"/>
    </location>
</feature>
<gene>
    <name evidence="2" type="ORF">ACAOBT_LOCUS12298</name>
</gene>
<dbReference type="AlphaFoldDB" id="A0A9P0KP00"/>
<evidence type="ECO:0000256" key="1">
    <source>
        <dbReference type="SAM" id="MobiDB-lite"/>
    </source>
</evidence>
<reference evidence="2" key="1">
    <citation type="submission" date="2022-03" db="EMBL/GenBank/DDBJ databases">
        <authorList>
            <person name="Sayadi A."/>
        </authorList>
    </citation>
    <scope>NUCLEOTIDE SEQUENCE</scope>
</reference>
<dbReference type="EMBL" id="CAKOFQ010006851">
    <property type="protein sequence ID" value="CAH1976721.1"/>
    <property type="molecule type" value="Genomic_DNA"/>
</dbReference>
<sequence>MLFNSELFVQCSTAKMENQVTLSTEVNKVIILIAIQCVKKLLVSRKKNRRNRKIWVRDWLSRRENLGASTRLLAEMREEDIDGYKNHLRMLPHQFDELLSKTGSAIQKQDTHMRNAIPAKVKLEITLRYLATGDSLYTLEALHRVARSTIAKFLPEVCNAIYSALKDYMQDTDESSQDSRPTSANSNSNPLSPPSVSTVMSPPSTTDIAEEGTPSRSSKDTPARRKRRSIQEEPITSALNRLENITSSINRQAEYDEFHFFWFEYCCPIASPTIR</sequence>
<dbReference type="OrthoDB" id="6761704at2759"/>
<accession>A0A9P0KP00</accession>